<evidence type="ECO:0000256" key="2">
    <source>
        <dbReference type="SAM" id="MobiDB-lite"/>
    </source>
</evidence>
<reference evidence="3" key="2">
    <citation type="submission" date="2018-10" db="UniProtKB">
        <authorList>
            <consortium name="EnsemblPlants"/>
        </authorList>
    </citation>
    <scope>IDENTIFICATION</scope>
</reference>
<dbReference type="Gramene" id="TraesROB_scaffold_053497_01G000100.1">
    <property type="protein sequence ID" value="TraesROB_scaffold_053497_01G000100.1"/>
    <property type="gene ID" value="TraesROB_scaffold_053497_01G000100"/>
</dbReference>
<reference evidence="3" key="1">
    <citation type="submission" date="2018-08" db="EMBL/GenBank/DDBJ databases">
        <authorList>
            <person name="Rossello M."/>
        </authorList>
    </citation>
    <scope>NUCLEOTIDE SEQUENCE [LARGE SCALE GENOMIC DNA]</scope>
    <source>
        <strain evidence="3">cv. Chinese Spring</strain>
    </source>
</reference>
<dbReference type="SMR" id="A0A3B6LH32"/>
<dbReference type="EnsemblPlants" id="TraesCS5B02G078800.1">
    <property type="protein sequence ID" value="TraesCS5B02G078800.1"/>
    <property type="gene ID" value="TraesCS5B02G078800"/>
</dbReference>
<gene>
    <name evidence="3" type="primary">LOC123110598</name>
</gene>
<dbReference type="PANTHER" id="PTHR33598:SF12">
    <property type="entry name" value="OS12G0581700 PROTEIN"/>
    <property type="match status" value="1"/>
</dbReference>
<accession>A0A3B6LH32</accession>
<dbReference type="Gramene" id="TraesARI5B03G02864610.1">
    <property type="protein sequence ID" value="TraesARI5B03G02864610.1"/>
    <property type="gene ID" value="TraesARI5B03G02864610"/>
</dbReference>
<evidence type="ECO:0000313" key="4">
    <source>
        <dbReference type="Proteomes" id="UP000019116"/>
    </source>
</evidence>
<dbReference type="Gramene" id="TraesCS5B03G0196400.1">
    <property type="protein sequence ID" value="TraesCS5B03G0196400.1.CDS"/>
    <property type="gene ID" value="TraesCS5B03G0196400"/>
</dbReference>
<dbReference type="Gramene" id="TraesCLE_scaffold_067492_01G000100.1">
    <property type="protein sequence ID" value="TraesCLE_scaffold_067492_01G000100.1"/>
    <property type="gene ID" value="TraesCLE_scaffold_067492_01G000100"/>
</dbReference>
<organism evidence="3">
    <name type="scientific">Triticum aestivum</name>
    <name type="common">Wheat</name>
    <dbReference type="NCBI Taxonomy" id="4565"/>
    <lineage>
        <taxon>Eukaryota</taxon>
        <taxon>Viridiplantae</taxon>
        <taxon>Streptophyta</taxon>
        <taxon>Embryophyta</taxon>
        <taxon>Tracheophyta</taxon>
        <taxon>Spermatophyta</taxon>
        <taxon>Magnoliopsida</taxon>
        <taxon>Liliopsida</taxon>
        <taxon>Poales</taxon>
        <taxon>Poaceae</taxon>
        <taxon>BOP clade</taxon>
        <taxon>Pooideae</taxon>
        <taxon>Triticodae</taxon>
        <taxon>Triticeae</taxon>
        <taxon>Triticinae</taxon>
        <taxon>Triticum</taxon>
    </lineage>
</organism>
<keyword evidence="1" id="KW-0175">Coiled coil</keyword>
<protein>
    <submittedName>
        <fullName evidence="3">Uncharacterized protein</fullName>
    </submittedName>
</protein>
<keyword evidence="4" id="KW-1185">Reference proteome</keyword>
<evidence type="ECO:0000313" key="3">
    <source>
        <dbReference type="EnsemblPlants" id="TraesCS5B02G078800.1"/>
    </source>
</evidence>
<dbReference type="Proteomes" id="UP000019116">
    <property type="component" value="Chromosome 5B"/>
</dbReference>
<dbReference type="Gramene" id="TraesMAC5B03G02822220.1">
    <property type="protein sequence ID" value="TraesMAC5B03G02822220.1"/>
    <property type="gene ID" value="TraesMAC5B03G02822220"/>
</dbReference>
<dbReference type="InterPro" id="IPR008479">
    <property type="entry name" value="DUF760"/>
</dbReference>
<dbReference type="OrthoDB" id="4115at2759"/>
<dbReference type="Gramene" id="TraesJAG5B03G02822870.1">
    <property type="protein sequence ID" value="TraesJAG5B03G02822870.1"/>
    <property type="gene ID" value="TraesJAG5B03G02822870"/>
</dbReference>
<dbReference type="AlphaFoldDB" id="A0A3B6LH32"/>
<sequence>MPISAGIRAPPQGASVYVPGSRILRVPVPQLAAGGVRRRRLGVVVAAASSAASPDELHARGRHLHGFPEKSLLWNLIKDVEPLDLSVVQRDVPPETVDAMKRTVSGMLGLLPSDQFRVVVEALWDPFFKLVISSIKTGYTLSNAEYRLSLERILELSDDETECKERDSTEYSQGSILRLSEDDEAANESEKRDGNLLSENMGGLDSLNAQAKEHILQLQSRLDSMERELHELKKKNSSLQMQQFAGEEKNELLDYLRSLSPDTVIELSEPSCPGVQEAIHSVVHGLLATLSPKMHAKPPPPSENMAGGTLNYGNGDDDRAELVEDVSLPFQPLISIPRDHLARLLFWCMLLGHYIRGLERRLELSQLLEMSCDTRL</sequence>
<dbReference type="Gramene" id="TraesPARA_EIv1.0_1646960.1">
    <property type="protein sequence ID" value="TraesPARA_EIv1.0_1646960.1.CDS"/>
    <property type="gene ID" value="TraesPARA_EIv1.0_1646960"/>
</dbReference>
<dbReference type="PaxDb" id="4565-Traes_5BS_99626B0B6.1"/>
<name>A0A3B6LH32_WHEAT</name>
<dbReference type="Gramene" id="TraesSYM5B03G02851300.1">
    <property type="protein sequence ID" value="TraesSYM5B03G02851300.1"/>
    <property type="gene ID" value="TraesSYM5B03G02851300"/>
</dbReference>
<dbReference type="RefSeq" id="XP_044387090.1">
    <property type="nucleotide sequence ID" value="XM_044531155.1"/>
</dbReference>
<dbReference type="Gramene" id="TraesCS5B02G078800.1">
    <property type="protein sequence ID" value="TraesCS5B02G078800.1"/>
    <property type="gene ID" value="TraesCS5B02G078800"/>
</dbReference>
<dbReference type="Gramene" id="TraesLDM5B03G02825090.1">
    <property type="protein sequence ID" value="TraesLDM5B03G02825090.1"/>
    <property type="gene ID" value="TraesLDM5B03G02825090"/>
</dbReference>
<evidence type="ECO:0000256" key="1">
    <source>
        <dbReference type="SAM" id="Coils"/>
    </source>
</evidence>
<dbReference type="Pfam" id="PF05542">
    <property type="entry name" value="DUF760"/>
    <property type="match status" value="2"/>
</dbReference>
<dbReference type="OMA" id="PGRNDAY"/>
<dbReference type="STRING" id="4565.A0A3B6LH32"/>
<dbReference type="Gramene" id="TraesSTA5B03G02814420.1">
    <property type="protein sequence ID" value="TraesSTA5B03G02814420.1"/>
    <property type="gene ID" value="TraesSTA5B03G02814420"/>
</dbReference>
<feature type="region of interest" description="Disordered" evidence="2">
    <location>
        <begin position="164"/>
        <end position="198"/>
    </location>
</feature>
<dbReference type="Gramene" id="TraesCAD_scaffold_056109_01G000100.1">
    <property type="protein sequence ID" value="TraesCAD_scaffold_056109_01G000100.1"/>
    <property type="gene ID" value="TraesCAD_scaffold_056109_01G000100"/>
</dbReference>
<feature type="coiled-coil region" evidence="1">
    <location>
        <begin position="208"/>
        <end position="242"/>
    </location>
</feature>
<dbReference type="Gramene" id="TraesNOR5B03G02848060.1">
    <property type="protein sequence ID" value="TraesNOR5B03G02848060.1"/>
    <property type="gene ID" value="TraesNOR5B03G02848060"/>
</dbReference>
<dbReference type="GeneID" id="123110598"/>
<dbReference type="PANTHER" id="PTHR33598">
    <property type="entry name" value="OS02G0833400 PROTEIN"/>
    <property type="match status" value="1"/>
</dbReference>
<proteinExistence type="predicted"/>
<dbReference type="Gramene" id="TraesLAC5B03G02777520.1">
    <property type="protein sequence ID" value="TraesLAC5B03G02777520.1"/>
    <property type="gene ID" value="TraesLAC5B03G02777520"/>
</dbReference>
<dbReference type="Gramene" id="TraesJUL5B03G02842830.1">
    <property type="protein sequence ID" value="TraesJUL5B03G02842830.1"/>
    <property type="gene ID" value="TraesJUL5B03G02842830"/>
</dbReference>
<dbReference type="CDD" id="cd14686">
    <property type="entry name" value="bZIP"/>
    <property type="match status" value="1"/>
</dbReference>
<dbReference type="Gramene" id="TraesJUL5B03G02842830.2">
    <property type="protein sequence ID" value="TraesJUL5B03G02842830.2"/>
    <property type="gene ID" value="TraesJUL5B03G02842830"/>
</dbReference>